<dbReference type="InterPro" id="IPR002921">
    <property type="entry name" value="Fungal_lipase-type"/>
</dbReference>
<evidence type="ECO:0000256" key="4">
    <source>
        <dbReference type="SAM" id="SignalP"/>
    </source>
</evidence>
<feature type="signal peptide" evidence="4">
    <location>
        <begin position="1"/>
        <end position="17"/>
    </location>
</feature>
<dbReference type="PANTHER" id="PTHR46640">
    <property type="entry name" value="TRIACYLGLYCEROL LIPASE, PUTATIVE (AFU_ORTHOLOGUE AFUA_6G06510)-RELATED"/>
    <property type="match status" value="1"/>
</dbReference>
<proteinExistence type="predicted"/>
<dbReference type="AlphaFoldDB" id="A0A078BNM9"/>
<dbReference type="Pfam" id="PF01764">
    <property type="entry name" value="Lipase_3"/>
    <property type="match status" value="1"/>
</dbReference>
<dbReference type="InterPro" id="IPR029058">
    <property type="entry name" value="AB_hydrolase_fold"/>
</dbReference>
<evidence type="ECO:0000256" key="2">
    <source>
        <dbReference type="ARBA" id="ARBA00022729"/>
    </source>
</evidence>
<accession>A0A078BNM9</accession>
<dbReference type="Gene3D" id="3.40.50.1820">
    <property type="entry name" value="alpha/beta hydrolase"/>
    <property type="match status" value="1"/>
</dbReference>
<feature type="domain" description="Fungal lipase-type" evidence="5">
    <location>
        <begin position="123"/>
        <end position="276"/>
    </location>
</feature>
<dbReference type="CDD" id="cd00519">
    <property type="entry name" value="Lipase_3"/>
    <property type="match status" value="1"/>
</dbReference>
<keyword evidence="2 4" id="KW-0732">Signal</keyword>
<dbReference type="InterPro" id="IPR051299">
    <property type="entry name" value="AB_hydrolase_lip/est"/>
</dbReference>
<evidence type="ECO:0000256" key="3">
    <source>
        <dbReference type="ARBA" id="ARBA00022801"/>
    </source>
</evidence>
<evidence type="ECO:0000256" key="1">
    <source>
        <dbReference type="ARBA" id="ARBA00013279"/>
    </source>
</evidence>
<dbReference type="PANTHER" id="PTHR46640:SF1">
    <property type="entry name" value="FUNGAL LIPASE-LIKE DOMAIN-CONTAINING PROTEIN-RELATED"/>
    <property type="match status" value="1"/>
</dbReference>
<reference evidence="6" key="1">
    <citation type="submission" date="2014-06" db="EMBL/GenBank/DDBJ databases">
        <title>Evolutionary genomics: an efficient tool to explore enzyme diversity and guide their engineering.</title>
        <authorList>
            <person name="Meunchan M."/>
            <person name="Michely S."/>
            <person name="Devillers H."/>
            <person name="Nicaud J.-M."/>
            <person name="Marty A."/>
            <person name="Neuveglise C."/>
        </authorList>
    </citation>
    <scope>NUCLEOTIDE SEQUENCE</scope>
    <source>
        <strain evidence="6">CBS 9996</strain>
    </source>
</reference>
<sequence length="340" mass="37865">MKFSALLASLAIGTTLARPLQEVEATNESGKNSQLLEARGYASVETAQVSQDTYNKLLKYSRLTAISYCVGHITEVLKPFKCISYCSFFPHTELIKSYRDEFNDLSLTSYLAVDHDSKEIYTVLRGSHSVEDWMVDFTVRQESIDNMVWGKNATASQSCQKCKVHKGFLTAYTLTYEKMHNDIEATIAEYPEYSLTITGHSLGAAVALLLGVSMKVNGHNPLVVTYGQPLVGNQEFANWVDTLFFGQTEPNALIDSPERKLYRVTHRGDVVTNVPSWGDYTHASGEVFLDTPVIMPKTSQVKFCQGQNNKKCSDGNLISQKLVMANHAHYFVSQANCLAL</sequence>
<keyword evidence="3" id="KW-0378">Hydrolase</keyword>
<dbReference type="SUPFAM" id="SSF53474">
    <property type="entry name" value="alpha/beta-Hydrolases"/>
    <property type="match status" value="1"/>
</dbReference>
<dbReference type="GO" id="GO:0004806">
    <property type="term" value="F:triacylglycerol lipase activity"/>
    <property type="evidence" value="ECO:0007669"/>
    <property type="project" value="UniProtKB-EC"/>
</dbReference>
<dbReference type="EC" id="3.1.1.3" evidence="1"/>
<dbReference type="GO" id="GO:0006629">
    <property type="term" value="P:lipid metabolic process"/>
    <property type="evidence" value="ECO:0007669"/>
    <property type="project" value="InterPro"/>
</dbReference>
<dbReference type="EMBL" id="LM652726">
    <property type="protein sequence ID" value="CDX09892.1"/>
    <property type="molecule type" value="Genomic_DNA"/>
</dbReference>
<name>A0A078BNM9_9ASCO</name>
<protein>
    <recommendedName>
        <fullName evidence="1">triacylglycerol lipase</fullName>
        <ecNumber evidence="1">3.1.1.3</ecNumber>
    </recommendedName>
</protein>
<organism evidence="6">
    <name type="scientific">[Candida] hispaniensis</name>
    <dbReference type="NCBI Taxonomy" id="312227"/>
    <lineage>
        <taxon>Eukaryota</taxon>
        <taxon>Fungi</taxon>
        <taxon>Dikarya</taxon>
        <taxon>Ascomycota</taxon>
        <taxon>Saccharomycotina</taxon>
        <taxon>Dipodascomycetes</taxon>
        <taxon>Dipodascales</taxon>
        <taxon>Dipodascales incertae sedis</taxon>
        <taxon>Candida/Dipodascales clade</taxon>
    </lineage>
</organism>
<feature type="chain" id="PRO_5001730372" description="triacylglycerol lipase" evidence="4">
    <location>
        <begin position="18"/>
        <end position="340"/>
    </location>
</feature>
<evidence type="ECO:0000313" key="6">
    <source>
        <dbReference type="EMBL" id="CDX09892.1"/>
    </source>
</evidence>
<evidence type="ECO:0000259" key="5">
    <source>
        <dbReference type="Pfam" id="PF01764"/>
    </source>
</evidence>
<gene>
    <name evidence="6" type="primary">LIP2b</name>
</gene>